<evidence type="ECO:0008006" key="4">
    <source>
        <dbReference type="Google" id="ProtNLM"/>
    </source>
</evidence>
<gene>
    <name evidence="2" type="ORF">CCS01_15580</name>
</gene>
<dbReference type="InterPro" id="IPR012334">
    <property type="entry name" value="Pectin_lyas_fold"/>
</dbReference>
<feature type="region of interest" description="Disordered" evidence="1">
    <location>
        <begin position="161"/>
        <end position="187"/>
    </location>
</feature>
<dbReference type="Gene3D" id="2.160.20.10">
    <property type="entry name" value="Single-stranded right-handed beta-helix, Pectin lyase-like"/>
    <property type="match status" value="1"/>
</dbReference>
<evidence type="ECO:0000256" key="1">
    <source>
        <dbReference type="SAM" id="MobiDB-lite"/>
    </source>
</evidence>
<organism evidence="2 3">
    <name type="scientific">Rhodopila globiformis</name>
    <name type="common">Rhodopseudomonas globiformis</name>
    <dbReference type="NCBI Taxonomy" id="1071"/>
    <lineage>
        <taxon>Bacteria</taxon>
        <taxon>Pseudomonadati</taxon>
        <taxon>Pseudomonadota</taxon>
        <taxon>Alphaproteobacteria</taxon>
        <taxon>Acetobacterales</taxon>
        <taxon>Acetobacteraceae</taxon>
        <taxon>Rhodopila</taxon>
    </lineage>
</organism>
<name>A0A2S6NDG4_RHOGL</name>
<proteinExistence type="predicted"/>
<dbReference type="Proteomes" id="UP000239724">
    <property type="component" value="Unassembled WGS sequence"/>
</dbReference>
<accession>A0A2S6NDG4</accession>
<dbReference type="OrthoDB" id="7237303at2"/>
<protein>
    <recommendedName>
        <fullName evidence="4">Right handed beta helix domain-containing protein</fullName>
    </recommendedName>
</protein>
<comment type="caution">
    <text evidence="2">The sequence shown here is derived from an EMBL/GenBank/DDBJ whole genome shotgun (WGS) entry which is preliminary data.</text>
</comment>
<keyword evidence="3" id="KW-1185">Reference proteome</keyword>
<evidence type="ECO:0000313" key="3">
    <source>
        <dbReference type="Proteomes" id="UP000239724"/>
    </source>
</evidence>
<dbReference type="SUPFAM" id="SSF51126">
    <property type="entry name" value="Pectin lyase-like"/>
    <property type="match status" value="1"/>
</dbReference>
<dbReference type="EMBL" id="NHRY01000164">
    <property type="protein sequence ID" value="PPQ32656.1"/>
    <property type="molecule type" value="Genomic_DNA"/>
</dbReference>
<dbReference type="InterPro" id="IPR011050">
    <property type="entry name" value="Pectin_lyase_fold/virulence"/>
</dbReference>
<reference evidence="2 3" key="1">
    <citation type="journal article" date="2018" name="Arch. Microbiol.">
        <title>New insights into the metabolic potential of the phototrophic purple bacterium Rhodopila globiformis DSM 161(T) from its draft genome sequence and evidence for a vanadium-dependent nitrogenase.</title>
        <authorList>
            <person name="Imhoff J.F."/>
            <person name="Rahn T."/>
            <person name="Kunzel S."/>
            <person name="Neulinger S.C."/>
        </authorList>
    </citation>
    <scope>NUCLEOTIDE SEQUENCE [LARGE SCALE GENOMIC DNA]</scope>
    <source>
        <strain evidence="2 3">DSM 161</strain>
    </source>
</reference>
<dbReference type="RefSeq" id="WP_104519758.1">
    <property type="nucleotide sequence ID" value="NZ_NHRY01000164.1"/>
</dbReference>
<evidence type="ECO:0000313" key="2">
    <source>
        <dbReference type="EMBL" id="PPQ32656.1"/>
    </source>
</evidence>
<dbReference type="AlphaFoldDB" id="A0A2S6NDG4"/>
<sequence length="187" mass="19207">MSVFDSTSGIFYNTLSDAISLSSANDVIVLSPGSYTENFPSITHSLTIEAVGGMAYLTNPWLNDLSSTSTNHRAVIDVPVNQNVNLTLIGLDISGAVDDAFNPPSIGGANGAGVLFESGNGALVIANSHIHNNEDGVLVGATNPAVNPNETVTITNSEIDHNGASNEAAPRQRPCAPASTTTSTSVP</sequence>